<name>A0AAD7AMF0_9AGAR</name>
<dbReference type="AlphaFoldDB" id="A0AAD7AMF0"/>
<proteinExistence type="predicted"/>
<accession>A0AAD7AMF0</accession>
<protein>
    <submittedName>
        <fullName evidence="2">Uncharacterized protein</fullName>
    </submittedName>
</protein>
<comment type="caution">
    <text evidence="2">The sequence shown here is derived from an EMBL/GenBank/DDBJ whole genome shotgun (WGS) entry which is preliminary data.</text>
</comment>
<evidence type="ECO:0000313" key="3">
    <source>
        <dbReference type="Proteomes" id="UP001218218"/>
    </source>
</evidence>
<sequence length="103" mass="12058">MPFDKDVYPIRPVVSNTRITWYNISAPWVSKEKHMYLEPNSLNTPKLKTSDANECAWMCINHLVWTRSTRNRALFVESAESRRENDEHDGNCRSSGKEWATLQ</sequence>
<dbReference type="EMBL" id="JARIHO010000004">
    <property type="protein sequence ID" value="KAJ7362814.1"/>
    <property type="molecule type" value="Genomic_DNA"/>
</dbReference>
<dbReference type="Proteomes" id="UP001218218">
    <property type="component" value="Unassembled WGS sequence"/>
</dbReference>
<organism evidence="2 3">
    <name type="scientific">Mycena albidolilacea</name>
    <dbReference type="NCBI Taxonomy" id="1033008"/>
    <lineage>
        <taxon>Eukaryota</taxon>
        <taxon>Fungi</taxon>
        <taxon>Dikarya</taxon>
        <taxon>Basidiomycota</taxon>
        <taxon>Agaricomycotina</taxon>
        <taxon>Agaricomycetes</taxon>
        <taxon>Agaricomycetidae</taxon>
        <taxon>Agaricales</taxon>
        <taxon>Marasmiineae</taxon>
        <taxon>Mycenaceae</taxon>
        <taxon>Mycena</taxon>
    </lineage>
</organism>
<reference evidence="2" key="1">
    <citation type="submission" date="2023-03" db="EMBL/GenBank/DDBJ databases">
        <title>Massive genome expansion in bonnet fungi (Mycena s.s.) driven by repeated elements and novel gene families across ecological guilds.</title>
        <authorList>
            <consortium name="Lawrence Berkeley National Laboratory"/>
            <person name="Harder C.B."/>
            <person name="Miyauchi S."/>
            <person name="Viragh M."/>
            <person name="Kuo A."/>
            <person name="Thoen E."/>
            <person name="Andreopoulos B."/>
            <person name="Lu D."/>
            <person name="Skrede I."/>
            <person name="Drula E."/>
            <person name="Henrissat B."/>
            <person name="Morin E."/>
            <person name="Kohler A."/>
            <person name="Barry K."/>
            <person name="LaButti K."/>
            <person name="Morin E."/>
            <person name="Salamov A."/>
            <person name="Lipzen A."/>
            <person name="Mereny Z."/>
            <person name="Hegedus B."/>
            <person name="Baldrian P."/>
            <person name="Stursova M."/>
            <person name="Weitz H."/>
            <person name="Taylor A."/>
            <person name="Grigoriev I.V."/>
            <person name="Nagy L.G."/>
            <person name="Martin F."/>
            <person name="Kauserud H."/>
        </authorList>
    </citation>
    <scope>NUCLEOTIDE SEQUENCE</scope>
    <source>
        <strain evidence="2">CBHHK002</strain>
    </source>
</reference>
<keyword evidence="3" id="KW-1185">Reference proteome</keyword>
<feature type="region of interest" description="Disordered" evidence="1">
    <location>
        <begin position="78"/>
        <end position="103"/>
    </location>
</feature>
<gene>
    <name evidence="2" type="ORF">DFH08DRAFT_799835</name>
</gene>
<evidence type="ECO:0000256" key="1">
    <source>
        <dbReference type="SAM" id="MobiDB-lite"/>
    </source>
</evidence>
<feature type="compositionally biased region" description="Basic and acidic residues" evidence="1">
    <location>
        <begin position="79"/>
        <end position="91"/>
    </location>
</feature>
<evidence type="ECO:0000313" key="2">
    <source>
        <dbReference type="EMBL" id="KAJ7362814.1"/>
    </source>
</evidence>